<evidence type="ECO:0000313" key="3">
    <source>
        <dbReference type="Proteomes" id="UP000694700"/>
    </source>
</evidence>
<name>A0A8C1UFF4_CYPCA</name>
<dbReference type="Gene3D" id="3.30.70.270">
    <property type="match status" value="1"/>
</dbReference>
<dbReference type="InterPro" id="IPR043128">
    <property type="entry name" value="Rev_trsase/Diguanyl_cyclase"/>
</dbReference>
<sequence length="132" mass="14455">MQSFLDLVNYCRSWVPNCSMYVRAATLQDSDEITWTAEMDQAFTYLKTSLIRPPALGLPVYSQEFHLYVHEDGGTAAAILAQEHGGNFHPVAYLSKTLDSVAKGLLACLRAVAAAVIMVQDAERITGKSNTS</sequence>
<dbReference type="PANTHER" id="PTHR33064">
    <property type="entry name" value="POL PROTEIN"/>
    <property type="match status" value="1"/>
</dbReference>
<dbReference type="Ensembl" id="ENSCCRT00015037820.1">
    <property type="protein sequence ID" value="ENSCCRP00015036563.1"/>
    <property type="gene ID" value="ENSCCRG00015015239.1"/>
</dbReference>
<proteinExistence type="predicted"/>
<dbReference type="InterPro" id="IPR043502">
    <property type="entry name" value="DNA/RNA_pol_sf"/>
</dbReference>
<dbReference type="SUPFAM" id="SSF56672">
    <property type="entry name" value="DNA/RNA polymerases"/>
    <property type="match status" value="1"/>
</dbReference>
<protein>
    <recommendedName>
        <fullName evidence="1">Reverse transcriptase/retrotransposon-derived protein RNase H-like domain-containing protein</fullName>
    </recommendedName>
</protein>
<dbReference type="Pfam" id="PF17919">
    <property type="entry name" value="RT_RNaseH_2"/>
    <property type="match status" value="1"/>
</dbReference>
<dbReference type="AlphaFoldDB" id="A0A8C1UFF4"/>
<evidence type="ECO:0000259" key="1">
    <source>
        <dbReference type="Pfam" id="PF17919"/>
    </source>
</evidence>
<organism evidence="2 3">
    <name type="scientific">Cyprinus carpio</name>
    <name type="common">Common carp</name>
    <dbReference type="NCBI Taxonomy" id="7962"/>
    <lineage>
        <taxon>Eukaryota</taxon>
        <taxon>Metazoa</taxon>
        <taxon>Chordata</taxon>
        <taxon>Craniata</taxon>
        <taxon>Vertebrata</taxon>
        <taxon>Euteleostomi</taxon>
        <taxon>Actinopterygii</taxon>
        <taxon>Neopterygii</taxon>
        <taxon>Teleostei</taxon>
        <taxon>Ostariophysi</taxon>
        <taxon>Cypriniformes</taxon>
        <taxon>Cyprinidae</taxon>
        <taxon>Cyprininae</taxon>
        <taxon>Cyprinus</taxon>
    </lineage>
</organism>
<dbReference type="InterPro" id="IPR051320">
    <property type="entry name" value="Viral_Replic_Matur_Polypro"/>
</dbReference>
<dbReference type="InterPro" id="IPR041577">
    <property type="entry name" value="RT_RNaseH_2"/>
</dbReference>
<reference evidence="2" key="1">
    <citation type="submission" date="2025-08" db="UniProtKB">
        <authorList>
            <consortium name="Ensembl"/>
        </authorList>
    </citation>
    <scope>IDENTIFICATION</scope>
</reference>
<feature type="domain" description="Reverse transcriptase/retrotransposon-derived protein RNase H-like" evidence="1">
    <location>
        <begin position="35"/>
        <end position="126"/>
    </location>
</feature>
<accession>A0A8C1UFF4</accession>
<dbReference type="Proteomes" id="UP000694700">
    <property type="component" value="Unplaced"/>
</dbReference>
<evidence type="ECO:0000313" key="2">
    <source>
        <dbReference type="Ensembl" id="ENSCCRP00015036563.1"/>
    </source>
</evidence>
<dbReference type="PANTHER" id="PTHR33064:SF37">
    <property type="entry name" value="RIBONUCLEASE H"/>
    <property type="match status" value="1"/>
</dbReference>
<dbReference type="Gene3D" id="3.10.20.370">
    <property type="match status" value="1"/>
</dbReference>